<dbReference type="OrthoDB" id="556502at2"/>
<dbReference type="eggNOG" id="COG2267">
    <property type="taxonomic scope" value="Bacteria"/>
</dbReference>
<dbReference type="RefSeq" id="WP_012165909.1">
    <property type="nucleotide sequence ID" value="NC_009925.1"/>
</dbReference>
<dbReference type="HOGENOM" id="CLU_075528_2_0_3"/>
<dbReference type="SUPFAM" id="SSF53474">
    <property type="entry name" value="alpha/beta-Hydrolases"/>
    <property type="match status" value="1"/>
</dbReference>
<accession>B0BZF0</accession>
<dbReference type="PANTHER" id="PTHR37946">
    <property type="entry name" value="SLL1969 PROTEIN"/>
    <property type="match status" value="1"/>
</dbReference>
<name>B0BZF0_ACAM1</name>
<dbReference type="PANTHER" id="PTHR37946:SF1">
    <property type="entry name" value="SLL1969 PROTEIN"/>
    <property type="match status" value="1"/>
</dbReference>
<dbReference type="AlphaFoldDB" id="B0BZF0"/>
<proteinExistence type="predicted"/>
<sequence>MKVLLIHGLGRSPLSVFGLSQYLQQAGYRTELFGYSSQIESYAQIIERLQHRLGELEPERYGIIAHSLGAVLVRSVITPHSSFTPNPVILLGPPNQSPRIAQLAQRLSPLSPFAGECLQNLADPSFYQQLPNLAIPHIIIAGTNGPRGTWSFFGNEVNDGILTLKEMQLEDCSRSIILPVNHIQMLNNPLVQQTILQILADPASKLEAHPI</sequence>
<gene>
    <name evidence="1" type="ordered locus">AM1_5750</name>
</gene>
<dbReference type="EMBL" id="CP000828">
    <property type="protein sequence ID" value="ABW30695.1"/>
    <property type="molecule type" value="Genomic_DNA"/>
</dbReference>
<protein>
    <recommendedName>
        <fullName evidence="3">DUF676 domain-containing protein</fullName>
    </recommendedName>
</protein>
<keyword evidence="2" id="KW-1185">Reference proteome</keyword>
<reference evidence="1 2" key="1">
    <citation type="journal article" date="2008" name="Proc. Natl. Acad. Sci. U.S.A.">
        <title>Niche adaptation and genome expansion in the chlorophyll d-producing cyanobacterium Acaryochloris marina.</title>
        <authorList>
            <person name="Swingley W.D."/>
            <person name="Chen M."/>
            <person name="Cheung P.C."/>
            <person name="Conrad A.L."/>
            <person name="Dejesa L.C."/>
            <person name="Hao J."/>
            <person name="Honchak B.M."/>
            <person name="Karbach L.E."/>
            <person name="Kurdoglu A."/>
            <person name="Lahiri S."/>
            <person name="Mastrian S.D."/>
            <person name="Miyashita H."/>
            <person name="Page L."/>
            <person name="Ramakrishna P."/>
            <person name="Satoh S."/>
            <person name="Sattley W.M."/>
            <person name="Shimada Y."/>
            <person name="Taylor H.L."/>
            <person name="Tomo T."/>
            <person name="Tsuchiya T."/>
            <person name="Wang Z.T."/>
            <person name="Raymond J."/>
            <person name="Mimuro M."/>
            <person name="Blankenship R.E."/>
            <person name="Touchman J.W."/>
        </authorList>
    </citation>
    <scope>NUCLEOTIDE SEQUENCE [LARGE SCALE GENOMIC DNA]</scope>
    <source>
        <strain evidence="2">MBIC 11017</strain>
    </source>
</reference>
<evidence type="ECO:0000313" key="1">
    <source>
        <dbReference type="EMBL" id="ABW30695.1"/>
    </source>
</evidence>
<evidence type="ECO:0000313" key="2">
    <source>
        <dbReference type="Proteomes" id="UP000000268"/>
    </source>
</evidence>
<evidence type="ECO:0008006" key="3">
    <source>
        <dbReference type="Google" id="ProtNLM"/>
    </source>
</evidence>
<dbReference type="Proteomes" id="UP000000268">
    <property type="component" value="Chromosome"/>
</dbReference>
<dbReference type="InterPro" id="IPR029058">
    <property type="entry name" value="AB_hydrolase_fold"/>
</dbReference>
<dbReference type="Gene3D" id="3.40.50.1820">
    <property type="entry name" value="alpha/beta hydrolase"/>
    <property type="match status" value="1"/>
</dbReference>
<organism evidence="1 2">
    <name type="scientific">Acaryochloris marina (strain MBIC 11017)</name>
    <dbReference type="NCBI Taxonomy" id="329726"/>
    <lineage>
        <taxon>Bacteria</taxon>
        <taxon>Bacillati</taxon>
        <taxon>Cyanobacteriota</taxon>
        <taxon>Cyanophyceae</taxon>
        <taxon>Acaryochloridales</taxon>
        <taxon>Acaryochloridaceae</taxon>
        <taxon>Acaryochloris</taxon>
    </lineage>
</organism>
<dbReference type="KEGG" id="amr:AM1_5750"/>
<dbReference type="STRING" id="329726.AM1_5750"/>